<name>A0ABU4H025_9MICO</name>
<feature type="domain" description="CT398-like coiled coil hairpin" evidence="3">
    <location>
        <begin position="14"/>
        <end position="189"/>
    </location>
</feature>
<keyword evidence="5" id="KW-1185">Reference proteome</keyword>
<organism evidence="4 5">
    <name type="scientific">Microbacterium arthrosphaerae</name>
    <dbReference type="NCBI Taxonomy" id="792652"/>
    <lineage>
        <taxon>Bacteria</taxon>
        <taxon>Bacillati</taxon>
        <taxon>Actinomycetota</taxon>
        <taxon>Actinomycetes</taxon>
        <taxon>Micrococcales</taxon>
        <taxon>Microbacteriaceae</taxon>
        <taxon>Microbacterium</taxon>
    </lineage>
</organism>
<evidence type="ECO:0000256" key="1">
    <source>
        <dbReference type="SAM" id="Coils"/>
    </source>
</evidence>
<dbReference type="Pfam" id="PF24481">
    <property type="entry name" value="CT398_CC"/>
    <property type="match status" value="1"/>
</dbReference>
<gene>
    <name evidence="4" type="ORF">R8Z58_07815</name>
</gene>
<accession>A0ABU4H025</accession>
<dbReference type="EMBL" id="JAWQEV010000002">
    <property type="protein sequence ID" value="MDW4572681.1"/>
    <property type="molecule type" value="Genomic_DNA"/>
</dbReference>
<evidence type="ECO:0000259" key="2">
    <source>
        <dbReference type="Pfam" id="PF02591"/>
    </source>
</evidence>
<dbReference type="InterPro" id="IPR003743">
    <property type="entry name" value="Zf-RING_7"/>
</dbReference>
<dbReference type="RefSeq" id="WP_318353200.1">
    <property type="nucleotide sequence ID" value="NZ_JAWQEV010000002.1"/>
</dbReference>
<feature type="domain" description="C4-type zinc ribbon" evidence="2">
    <location>
        <begin position="201"/>
        <end position="235"/>
    </location>
</feature>
<comment type="caution">
    <text evidence="4">The sequence shown here is derived from an EMBL/GenBank/DDBJ whole genome shotgun (WGS) entry which is preliminary data.</text>
</comment>
<evidence type="ECO:0000313" key="4">
    <source>
        <dbReference type="EMBL" id="MDW4572681.1"/>
    </source>
</evidence>
<feature type="coiled-coil region" evidence="1">
    <location>
        <begin position="95"/>
        <end position="143"/>
    </location>
</feature>
<keyword evidence="1" id="KW-0175">Coiled coil</keyword>
<evidence type="ECO:0000313" key="5">
    <source>
        <dbReference type="Proteomes" id="UP001283109"/>
    </source>
</evidence>
<dbReference type="Gene3D" id="1.10.287.1490">
    <property type="match status" value="1"/>
</dbReference>
<dbReference type="InterPro" id="IPR056003">
    <property type="entry name" value="CT398_CC_hairpin"/>
</dbReference>
<evidence type="ECO:0000259" key="3">
    <source>
        <dbReference type="Pfam" id="PF24481"/>
    </source>
</evidence>
<protein>
    <submittedName>
        <fullName evidence="4">C4-type zinc ribbon domain-containing protein</fullName>
    </submittedName>
</protein>
<reference evidence="4 5" key="1">
    <citation type="submission" date="2023-11" db="EMBL/GenBank/DDBJ databases">
        <title>Draft genome sequence of Microbacterium arthrosphaerae JCM 30492.</title>
        <authorList>
            <person name="Zhang G."/>
            <person name="Ding Y."/>
        </authorList>
    </citation>
    <scope>NUCLEOTIDE SEQUENCE [LARGE SCALE GENOMIC DNA]</scope>
    <source>
        <strain evidence="4 5">JCM 30492</strain>
    </source>
</reference>
<dbReference type="Pfam" id="PF02591">
    <property type="entry name" value="Zn_ribbon_9"/>
    <property type="match status" value="1"/>
</dbReference>
<sequence>MNASPADQRRLVEVAQLDARIRQADGARKNPPQAGRVQELLARRQELSQELSTRLGVRDDLRTELSRIESDVAVVDARASRDADRLAASSNSKEAQGLESELAALARRKNDLEDAELAVMERLENADAAVAEQEALIAATNAEGAELSAEGKRAVAEATAVFDAASRDRAAIAGELPADLLAMYDRLAVRSAGAALLRRRTCEGCHMVLAGTDLGVLRQAAADDVVTCPECGCILVRDDESGL</sequence>
<proteinExistence type="predicted"/>
<dbReference type="Proteomes" id="UP001283109">
    <property type="component" value="Unassembled WGS sequence"/>
</dbReference>